<evidence type="ECO:0000313" key="1">
    <source>
        <dbReference type="EMBL" id="GAB1584244.1"/>
    </source>
</evidence>
<dbReference type="RefSeq" id="WP_407866686.1">
    <property type="nucleotide sequence ID" value="NZ_BAAFZP010000002.1"/>
</dbReference>
<proteinExistence type="predicted"/>
<keyword evidence="2" id="KW-1185">Reference proteome</keyword>
<sequence>MGDRGTVWVSVDNVAHTISVYSFNSNGVLSMKPIVSDWPDITQKNGPTPAPHNDREGSSFFADVTGDNIPDLVYSVDRTTNGIEVLTGHRDGTFNNAGTFTDLTALGSVSNWAGDTTKDINAMRSTFLEDINGDGKLDWVHGSRAEGSLEAFIGNGDGTFSNTPIASSIASSWSWGSTLIAQIGKTSIGTAADSTHSVTDMNGHVGNDANVTHVGGNDAKEALLLVDDGINLDTVKLHSSVDHPATAHSDVSALTQEDIAWLLEKPDVQTLQLSADAEDHAEAKTSDNSHNSAHEQDLDYHSLDALGDFHQPIEEHAELLAA</sequence>
<accession>A0ABQ0H5N2</accession>
<organism evidence="1 2">
    <name type="scientific">Phyllobacterium phragmitis</name>
    <dbReference type="NCBI Taxonomy" id="2670329"/>
    <lineage>
        <taxon>Bacteria</taxon>
        <taxon>Pseudomonadati</taxon>
        <taxon>Pseudomonadota</taxon>
        <taxon>Alphaproteobacteria</taxon>
        <taxon>Hyphomicrobiales</taxon>
        <taxon>Phyllobacteriaceae</taxon>
        <taxon>Phyllobacterium</taxon>
    </lineage>
</organism>
<dbReference type="Proteomes" id="UP001628091">
    <property type="component" value="Unassembled WGS sequence"/>
</dbReference>
<comment type="caution">
    <text evidence="1">The sequence shown here is derived from an EMBL/GenBank/DDBJ whole genome shotgun (WGS) entry which is preliminary data.</text>
</comment>
<dbReference type="SUPFAM" id="SSF69318">
    <property type="entry name" value="Integrin alpha N-terminal domain"/>
    <property type="match status" value="1"/>
</dbReference>
<gene>
    <name evidence="1" type="ORF">PPNSA23_41870</name>
</gene>
<name>A0ABQ0H5N2_9HYPH</name>
<protein>
    <submittedName>
        <fullName evidence="1">Uncharacterized protein</fullName>
    </submittedName>
</protein>
<reference evidence="1 2" key="1">
    <citation type="submission" date="2024-10" db="EMBL/GenBank/DDBJ databases">
        <title>Isolation, draft genome sequencing and identification of Phyllobacterium sp. NSA23, isolated from leaf soil.</title>
        <authorList>
            <person name="Akita H."/>
        </authorList>
    </citation>
    <scope>NUCLEOTIDE SEQUENCE [LARGE SCALE GENOMIC DNA]</scope>
    <source>
        <strain evidence="1 2">NSA23</strain>
    </source>
</reference>
<evidence type="ECO:0000313" key="2">
    <source>
        <dbReference type="Proteomes" id="UP001628091"/>
    </source>
</evidence>
<dbReference type="InterPro" id="IPR028994">
    <property type="entry name" value="Integrin_alpha_N"/>
</dbReference>
<dbReference type="EMBL" id="BAAFZP010000002">
    <property type="protein sequence ID" value="GAB1584244.1"/>
    <property type="molecule type" value="Genomic_DNA"/>
</dbReference>